<dbReference type="Pfam" id="PF13643">
    <property type="entry name" value="DUF4145"/>
    <property type="match status" value="1"/>
</dbReference>
<accession>A0AAW3T740</accession>
<sequence>MIASYESAQSGLTSANGKEVGDAIRDTYSVQWTPRTADSFKYPFVPEHIARAAEEAHQDAQINNFMSAILMARTTVEATAKDKGITKGRLVEKIDELKEQGHIRKPIADAAHEIRHFGNDMAHGDITDLPDDQDVEDILALMDAVLRDVYETTAITAGIINRRQG</sequence>
<dbReference type="RefSeq" id="WP_182516070.1">
    <property type="nucleotide sequence ID" value="NZ_JACGXP010000003.1"/>
</dbReference>
<dbReference type="InterPro" id="IPR025285">
    <property type="entry name" value="DUF4145"/>
</dbReference>
<evidence type="ECO:0000313" key="2">
    <source>
        <dbReference type="EMBL" id="MBA8990766.1"/>
    </source>
</evidence>
<feature type="domain" description="DUF4145" evidence="1">
    <location>
        <begin position="56"/>
        <end position="142"/>
    </location>
</feature>
<evidence type="ECO:0000259" key="1">
    <source>
        <dbReference type="Pfam" id="PF13643"/>
    </source>
</evidence>
<dbReference type="Proteomes" id="UP000590225">
    <property type="component" value="Unassembled WGS sequence"/>
</dbReference>
<protein>
    <recommendedName>
        <fullName evidence="1">DUF4145 domain-containing protein</fullName>
    </recommendedName>
</protein>
<dbReference type="EMBL" id="JACGXP010000003">
    <property type="protein sequence ID" value="MBA8990766.1"/>
    <property type="molecule type" value="Genomic_DNA"/>
</dbReference>
<proteinExistence type="predicted"/>
<comment type="caution">
    <text evidence="2">The sequence shown here is derived from an EMBL/GenBank/DDBJ whole genome shotgun (WGS) entry which is preliminary data.</text>
</comment>
<evidence type="ECO:0000313" key="3">
    <source>
        <dbReference type="Proteomes" id="UP000590225"/>
    </source>
</evidence>
<name>A0AAW3T740_9MICO</name>
<reference evidence="2 3" key="1">
    <citation type="submission" date="2020-07" db="EMBL/GenBank/DDBJ databases">
        <title>Above-ground endophytic microbial communities from plants in different locations in the United States.</title>
        <authorList>
            <person name="Frank C."/>
        </authorList>
    </citation>
    <scope>NUCLEOTIDE SEQUENCE [LARGE SCALE GENOMIC DNA]</scope>
    <source>
        <strain evidence="2 3">WPL5_2</strain>
    </source>
</reference>
<gene>
    <name evidence="2" type="ORF">FHW23_002031</name>
</gene>
<dbReference type="AlphaFoldDB" id="A0AAW3T740"/>
<organism evidence="2 3">
    <name type="scientific">Curtobacterium pusillum</name>
    <dbReference type="NCBI Taxonomy" id="69373"/>
    <lineage>
        <taxon>Bacteria</taxon>
        <taxon>Bacillati</taxon>
        <taxon>Actinomycetota</taxon>
        <taxon>Actinomycetes</taxon>
        <taxon>Micrococcales</taxon>
        <taxon>Microbacteriaceae</taxon>
        <taxon>Curtobacterium</taxon>
    </lineage>
</organism>